<dbReference type="EC" id="4.1.1.23" evidence="3 11"/>
<dbReference type="UniPathway" id="UPA00070">
    <property type="reaction ID" value="UER00120"/>
</dbReference>
<keyword evidence="7 11" id="KW-0456">Lyase</keyword>
<dbReference type="PROSITE" id="PS00156">
    <property type="entry name" value="OMPDECASE"/>
    <property type="match status" value="1"/>
</dbReference>
<evidence type="ECO:0000256" key="8">
    <source>
        <dbReference type="ARBA" id="ARBA00049157"/>
    </source>
</evidence>
<feature type="active site" description="For OMPdecase activity" evidence="9">
    <location>
        <position position="62"/>
    </location>
</feature>
<dbReference type="Pfam" id="PF00215">
    <property type="entry name" value="OMPdecase"/>
    <property type="match status" value="1"/>
</dbReference>
<dbReference type="AlphaFoldDB" id="A0A1F8F0U7"/>
<protein>
    <recommendedName>
        <fullName evidence="4 11">Orotidine 5'-phosphate decarboxylase</fullName>
        <ecNumber evidence="3 11">4.1.1.23</ecNumber>
    </recommendedName>
</protein>
<dbReference type="NCBIfam" id="NF001273">
    <property type="entry name" value="PRK00230.1"/>
    <property type="match status" value="1"/>
</dbReference>
<keyword evidence="5 11" id="KW-0210">Decarboxylase</keyword>
<evidence type="ECO:0000313" key="13">
    <source>
        <dbReference type="EMBL" id="OGN06200.1"/>
    </source>
</evidence>
<dbReference type="SMART" id="SM00934">
    <property type="entry name" value="OMPdecase"/>
    <property type="match status" value="1"/>
</dbReference>
<comment type="similarity">
    <text evidence="11">Belongs to the OMP decarboxylase family.</text>
</comment>
<dbReference type="InterPro" id="IPR001754">
    <property type="entry name" value="OMPdeCOase_dom"/>
</dbReference>
<comment type="function">
    <text evidence="1">Catalyzes the decarboxylation of orotidine 5'-monophosphate (OMP) to uridine 5'-monophosphate (UMP).</text>
</comment>
<dbReference type="GO" id="GO:0044205">
    <property type="term" value="P:'de novo' UMP biosynthetic process"/>
    <property type="evidence" value="ECO:0007669"/>
    <property type="project" value="UniProtKB-UniPathway"/>
</dbReference>
<gene>
    <name evidence="13" type="ORF">A3B86_03720</name>
</gene>
<feature type="active site" description="For OMPdecase activity" evidence="9">
    <location>
        <position position="65"/>
    </location>
</feature>
<sequence>MDYKIIVALDTNNLKKAKKLIKTLWLRVKFFKIGLELINTGKAPELIKYINKLGGKVFYDIKLNDIPNTVGRTVKVISRLGVWGFTIHALAGQEAIRAAVHNKGRSKVIGVTILTSSSASVSKILQLVRILAKEGVDGVVCSAREASVVKRFGLKIITPGIRPKWAQKNDQKRTAIPKEAITAGSDYLIIGRPITDSANPLEALIKIIEETET</sequence>
<comment type="pathway">
    <text evidence="2 11">Pyrimidine metabolism; UMP biosynthesis via de novo pathway; UMP from orotate: step 2/2.</text>
</comment>
<evidence type="ECO:0000256" key="10">
    <source>
        <dbReference type="PIRSR" id="PIRSR614732-2"/>
    </source>
</evidence>
<dbReference type="GO" id="GO:0006207">
    <property type="term" value="P:'de novo' pyrimidine nucleobase biosynthetic process"/>
    <property type="evidence" value="ECO:0007669"/>
    <property type="project" value="InterPro"/>
</dbReference>
<evidence type="ECO:0000256" key="6">
    <source>
        <dbReference type="ARBA" id="ARBA00022975"/>
    </source>
</evidence>
<dbReference type="PANTHER" id="PTHR32119:SF2">
    <property type="entry name" value="OROTIDINE 5'-PHOSPHATE DECARBOXYLASE"/>
    <property type="match status" value="1"/>
</dbReference>
<evidence type="ECO:0000256" key="11">
    <source>
        <dbReference type="RuleBase" id="RU000512"/>
    </source>
</evidence>
<evidence type="ECO:0000256" key="7">
    <source>
        <dbReference type="ARBA" id="ARBA00023239"/>
    </source>
</evidence>
<dbReference type="SUPFAM" id="SSF51366">
    <property type="entry name" value="Ribulose-phoshate binding barrel"/>
    <property type="match status" value="1"/>
</dbReference>
<comment type="caution">
    <text evidence="13">The sequence shown here is derived from an EMBL/GenBank/DDBJ whole genome shotgun (WGS) entry which is preliminary data.</text>
</comment>
<feature type="binding site" evidence="10">
    <location>
        <position position="32"/>
    </location>
    <ligand>
        <name>substrate</name>
    </ligand>
</feature>
<dbReference type="Proteomes" id="UP000176834">
    <property type="component" value="Unassembled WGS sequence"/>
</dbReference>
<feature type="domain" description="Orotidine 5'-phosphate decarboxylase" evidence="12">
    <location>
        <begin position="4"/>
        <end position="207"/>
    </location>
</feature>
<feature type="binding site" evidence="10">
    <location>
        <position position="10"/>
    </location>
    <ligand>
        <name>substrate</name>
    </ligand>
</feature>
<dbReference type="EMBL" id="MGJN01000020">
    <property type="protein sequence ID" value="OGN06200.1"/>
    <property type="molecule type" value="Genomic_DNA"/>
</dbReference>
<keyword evidence="6 11" id="KW-0665">Pyrimidine biosynthesis</keyword>
<evidence type="ECO:0000259" key="12">
    <source>
        <dbReference type="SMART" id="SM00934"/>
    </source>
</evidence>
<feature type="binding site" evidence="10">
    <location>
        <position position="191"/>
    </location>
    <ligand>
        <name>substrate</name>
    </ligand>
</feature>
<dbReference type="InterPro" id="IPR011060">
    <property type="entry name" value="RibuloseP-bd_barrel"/>
</dbReference>
<dbReference type="InterPro" id="IPR014732">
    <property type="entry name" value="OMPdecase"/>
</dbReference>
<dbReference type="NCBIfam" id="TIGR01740">
    <property type="entry name" value="pyrF"/>
    <property type="match status" value="1"/>
</dbReference>
<evidence type="ECO:0000313" key="14">
    <source>
        <dbReference type="Proteomes" id="UP000176834"/>
    </source>
</evidence>
<organism evidence="13 14">
    <name type="scientific">Candidatus Yanofskybacteria bacterium RIFCSPHIGHO2_02_FULL_38_22b</name>
    <dbReference type="NCBI Taxonomy" id="1802673"/>
    <lineage>
        <taxon>Bacteria</taxon>
        <taxon>Candidatus Yanofskyibacteriota</taxon>
    </lineage>
</organism>
<evidence type="ECO:0000256" key="9">
    <source>
        <dbReference type="PIRSR" id="PIRSR614732-1"/>
    </source>
</evidence>
<accession>A0A1F8F0U7</accession>
<evidence type="ECO:0000256" key="4">
    <source>
        <dbReference type="ARBA" id="ARBA00021923"/>
    </source>
</evidence>
<dbReference type="GO" id="GO:0005829">
    <property type="term" value="C:cytosol"/>
    <property type="evidence" value="ECO:0007669"/>
    <property type="project" value="TreeGrafter"/>
</dbReference>
<evidence type="ECO:0000256" key="3">
    <source>
        <dbReference type="ARBA" id="ARBA00012321"/>
    </source>
</evidence>
<comment type="catalytic activity">
    <reaction evidence="8 11">
        <text>orotidine 5'-phosphate + H(+) = UMP + CO2</text>
        <dbReference type="Rhea" id="RHEA:11596"/>
        <dbReference type="ChEBI" id="CHEBI:15378"/>
        <dbReference type="ChEBI" id="CHEBI:16526"/>
        <dbReference type="ChEBI" id="CHEBI:57538"/>
        <dbReference type="ChEBI" id="CHEBI:57865"/>
        <dbReference type="EC" id="4.1.1.23"/>
    </reaction>
</comment>
<evidence type="ECO:0000256" key="2">
    <source>
        <dbReference type="ARBA" id="ARBA00004861"/>
    </source>
</evidence>
<feature type="binding site" evidence="10">
    <location>
        <position position="115"/>
    </location>
    <ligand>
        <name>substrate</name>
    </ligand>
</feature>
<feature type="active site" description="For OMPdecase activity" evidence="9">
    <location>
        <position position="60"/>
    </location>
</feature>
<feature type="binding site" evidence="10">
    <location>
        <position position="192"/>
    </location>
    <ligand>
        <name>substrate</name>
    </ligand>
</feature>
<dbReference type="CDD" id="cd04725">
    <property type="entry name" value="OMP_decarboxylase_like"/>
    <property type="match status" value="1"/>
</dbReference>
<dbReference type="InterPro" id="IPR013785">
    <property type="entry name" value="Aldolase_TIM"/>
</dbReference>
<feature type="binding site" evidence="10">
    <location>
        <position position="162"/>
    </location>
    <ligand>
        <name>substrate</name>
    </ligand>
</feature>
<evidence type="ECO:0000256" key="1">
    <source>
        <dbReference type="ARBA" id="ARBA00002356"/>
    </source>
</evidence>
<dbReference type="Gene3D" id="3.20.20.70">
    <property type="entry name" value="Aldolase class I"/>
    <property type="match status" value="1"/>
</dbReference>
<dbReference type="PANTHER" id="PTHR32119">
    <property type="entry name" value="OROTIDINE 5'-PHOSPHATE DECARBOXYLASE"/>
    <property type="match status" value="1"/>
</dbReference>
<reference evidence="13 14" key="1">
    <citation type="journal article" date="2016" name="Nat. Commun.">
        <title>Thousands of microbial genomes shed light on interconnected biogeochemical processes in an aquifer system.</title>
        <authorList>
            <person name="Anantharaman K."/>
            <person name="Brown C.T."/>
            <person name="Hug L.A."/>
            <person name="Sharon I."/>
            <person name="Castelle C.J."/>
            <person name="Probst A.J."/>
            <person name="Thomas B.C."/>
            <person name="Singh A."/>
            <person name="Wilkins M.J."/>
            <person name="Karaoz U."/>
            <person name="Brodie E.L."/>
            <person name="Williams K.H."/>
            <person name="Hubbard S.S."/>
            <person name="Banfield J.F."/>
        </authorList>
    </citation>
    <scope>NUCLEOTIDE SEQUENCE [LARGE SCALE GENOMIC DNA]</scope>
</reference>
<name>A0A1F8F0U7_9BACT</name>
<dbReference type="InterPro" id="IPR018089">
    <property type="entry name" value="OMPdecase_AS"/>
</dbReference>
<proteinExistence type="inferred from homology"/>
<feature type="binding site" evidence="10">
    <location>
        <position position="171"/>
    </location>
    <ligand>
        <name>substrate</name>
    </ligand>
</feature>
<dbReference type="GO" id="GO:0004590">
    <property type="term" value="F:orotidine-5'-phosphate decarboxylase activity"/>
    <property type="evidence" value="ECO:0007669"/>
    <property type="project" value="UniProtKB-EC"/>
</dbReference>
<evidence type="ECO:0000256" key="5">
    <source>
        <dbReference type="ARBA" id="ARBA00022793"/>
    </source>
</evidence>